<protein>
    <submittedName>
        <fullName evidence="1">Uncharacterized protein</fullName>
    </submittedName>
</protein>
<reference evidence="1" key="2">
    <citation type="journal article" date="2015" name="Data Brief">
        <title>Shoot transcriptome of the giant reed, Arundo donax.</title>
        <authorList>
            <person name="Barrero R.A."/>
            <person name="Guerrero F.D."/>
            <person name="Moolhuijzen P."/>
            <person name="Goolsby J.A."/>
            <person name="Tidwell J."/>
            <person name="Bellgard S.E."/>
            <person name="Bellgard M.I."/>
        </authorList>
    </citation>
    <scope>NUCLEOTIDE SEQUENCE</scope>
    <source>
        <tissue evidence="1">Shoot tissue taken approximately 20 cm above the soil surface</tissue>
    </source>
</reference>
<dbReference type="AlphaFoldDB" id="A0A0A8YB72"/>
<sequence>MGARNASGTNLSFCLYDEWWILCRDSLIYSE</sequence>
<dbReference type="EMBL" id="GBRH01274654">
    <property type="protein sequence ID" value="JAD23241.1"/>
    <property type="molecule type" value="Transcribed_RNA"/>
</dbReference>
<evidence type="ECO:0000313" key="1">
    <source>
        <dbReference type="EMBL" id="JAD23241.1"/>
    </source>
</evidence>
<accession>A0A0A8YB72</accession>
<organism evidence="1">
    <name type="scientific">Arundo donax</name>
    <name type="common">Giant reed</name>
    <name type="synonym">Donax arundinaceus</name>
    <dbReference type="NCBI Taxonomy" id="35708"/>
    <lineage>
        <taxon>Eukaryota</taxon>
        <taxon>Viridiplantae</taxon>
        <taxon>Streptophyta</taxon>
        <taxon>Embryophyta</taxon>
        <taxon>Tracheophyta</taxon>
        <taxon>Spermatophyta</taxon>
        <taxon>Magnoliopsida</taxon>
        <taxon>Liliopsida</taxon>
        <taxon>Poales</taxon>
        <taxon>Poaceae</taxon>
        <taxon>PACMAD clade</taxon>
        <taxon>Arundinoideae</taxon>
        <taxon>Arundineae</taxon>
        <taxon>Arundo</taxon>
    </lineage>
</organism>
<name>A0A0A8YB72_ARUDO</name>
<reference evidence="1" key="1">
    <citation type="submission" date="2014-09" db="EMBL/GenBank/DDBJ databases">
        <authorList>
            <person name="Magalhaes I.L.F."/>
            <person name="Oliveira U."/>
            <person name="Santos F.R."/>
            <person name="Vidigal T.H.D.A."/>
            <person name="Brescovit A.D."/>
            <person name="Santos A.J."/>
        </authorList>
    </citation>
    <scope>NUCLEOTIDE SEQUENCE</scope>
    <source>
        <tissue evidence="1">Shoot tissue taken approximately 20 cm above the soil surface</tissue>
    </source>
</reference>
<proteinExistence type="predicted"/>